<dbReference type="InterPro" id="IPR001138">
    <property type="entry name" value="Zn2Cys6_DnaBD"/>
</dbReference>
<evidence type="ECO:0000256" key="1">
    <source>
        <dbReference type="SAM" id="MobiDB-lite"/>
    </source>
</evidence>
<gene>
    <name evidence="3" type="ORF">RHTO0S_03e13190g</name>
</gene>
<name>A0A061ANQ3_RHOTO</name>
<sequence>MTATPTSKHILQKGAACSTCKARKVRCNAAKPACDACRRSARFRGEDPELVVCSYTVGRRCGAGKDKEKETPKRSRSTGRPARDVDVVVASPSAEAAASATPGRSEKWIEYASNPLPALQEPVPPLAIPQQFFLPSPASSSSASFASASTPASSSSSSFPSPVLDAAPTFEQRPQRFNLPAPIPVAPFSSTLPAFLGLTSPSFGAASLPSKQAPEIDAATLLQQLDAAYPFVIATSPESYAAPLPDPHSPVSSASLSSFHSGEDASSTYSSVSSSPFSLYDDLDFALALSNAPSYPPQPAPFNDYKTLPLFSAPPQLTYDAQSHPAAPLLPSTAFFVDHSNPFLPTAHDGDKTLALPLFGSTPAYQWS</sequence>
<dbReference type="GO" id="GO:0008270">
    <property type="term" value="F:zinc ion binding"/>
    <property type="evidence" value="ECO:0007669"/>
    <property type="project" value="InterPro"/>
</dbReference>
<dbReference type="AlphaFoldDB" id="A0A061ANQ3"/>
<dbReference type="InterPro" id="IPR036864">
    <property type="entry name" value="Zn2-C6_fun-type_DNA-bd_sf"/>
</dbReference>
<proteinExistence type="predicted"/>
<feature type="compositionally biased region" description="Low complexity" evidence="1">
    <location>
        <begin position="144"/>
        <end position="162"/>
    </location>
</feature>
<feature type="compositionally biased region" description="Basic and acidic residues" evidence="1">
    <location>
        <begin position="63"/>
        <end position="73"/>
    </location>
</feature>
<evidence type="ECO:0000313" key="3">
    <source>
        <dbReference type="EMBL" id="CDR38783.1"/>
    </source>
</evidence>
<dbReference type="OrthoDB" id="39175at2759"/>
<organism evidence="3">
    <name type="scientific">Rhodotorula toruloides</name>
    <name type="common">Yeast</name>
    <name type="synonym">Rhodosporidium toruloides</name>
    <dbReference type="NCBI Taxonomy" id="5286"/>
    <lineage>
        <taxon>Eukaryota</taxon>
        <taxon>Fungi</taxon>
        <taxon>Dikarya</taxon>
        <taxon>Basidiomycota</taxon>
        <taxon>Pucciniomycotina</taxon>
        <taxon>Microbotryomycetes</taxon>
        <taxon>Sporidiobolales</taxon>
        <taxon>Sporidiobolaceae</taxon>
        <taxon>Rhodotorula</taxon>
    </lineage>
</organism>
<dbReference type="EMBL" id="LK052938">
    <property type="protein sequence ID" value="CDR38783.1"/>
    <property type="molecule type" value="Genomic_DNA"/>
</dbReference>
<protein>
    <submittedName>
        <fullName evidence="3">RHTO0S03e13190g1_1</fullName>
    </submittedName>
</protein>
<dbReference type="PROSITE" id="PS50048">
    <property type="entry name" value="ZN2_CY6_FUNGAL_2"/>
    <property type="match status" value="1"/>
</dbReference>
<dbReference type="SUPFAM" id="SSF57701">
    <property type="entry name" value="Zn2/Cys6 DNA-binding domain"/>
    <property type="match status" value="1"/>
</dbReference>
<feature type="domain" description="Zn(2)-C6 fungal-type" evidence="2">
    <location>
        <begin position="16"/>
        <end position="55"/>
    </location>
</feature>
<dbReference type="CDD" id="cd00067">
    <property type="entry name" value="GAL4"/>
    <property type="match status" value="1"/>
</dbReference>
<feature type="compositionally biased region" description="Low complexity" evidence="1">
    <location>
        <begin position="87"/>
        <end position="100"/>
    </location>
</feature>
<evidence type="ECO:0000259" key="2">
    <source>
        <dbReference type="PROSITE" id="PS50048"/>
    </source>
</evidence>
<dbReference type="Gene3D" id="4.10.240.10">
    <property type="entry name" value="Zn(2)-C6 fungal-type DNA-binding domain"/>
    <property type="match status" value="1"/>
</dbReference>
<accession>A0A061ANQ3</accession>
<feature type="region of interest" description="Disordered" evidence="1">
    <location>
        <begin position="144"/>
        <end position="166"/>
    </location>
</feature>
<dbReference type="GO" id="GO:0000981">
    <property type="term" value="F:DNA-binding transcription factor activity, RNA polymerase II-specific"/>
    <property type="evidence" value="ECO:0007669"/>
    <property type="project" value="InterPro"/>
</dbReference>
<reference evidence="3" key="1">
    <citation type="journal article" date="2014" name="Genome Announc.">
        <title>Draft genome sequence of Rhodosporidium toruloides CECT1137, an oleaginous yeast of biotechnological interest.</title>
        <authorList>
            <person name="Morin N."/>
            <person name="Calcas X."/>
            <person name="Devillers H."/>
            <person name="Durrens P."/>
            <person name="Sherman D.J."/>
            <person name="Nicaud J.-M."/>
            <person name="Neuveglise C."/>
        </authorList>
    </citation>
    <scope>NUCLEOTIDE SEQUENCE</scope>
    <source>
        <strain evidence="3">CECT1137</strain>
    </source>
</reference>
<feature type="region of interest" description="Disordered" evidence="1">
    <location>
        <begin position="61"/>
        <end position="104"/>
    </location>
</feature>
<dbReference type="Pfam" id="PF00172">
    <property type="entry name" value="Zn_clus"/>
    <property type="match status" value="1"/>
</dbReference>